<name>A0ABU4VK14_9ACTN</name>
<dbReference type="InterPro" id="IPR001254">
    <property type="entry name" value="Trypsin_dom"/>
</dbReference>
<evidence type="ECO:0000313" key="6">
    <source>
        <dbReference type="Proteomes" id="UP001277761"/>
    </source>
</evidence>
<dbReference type="PRINTS" id="PR00722">
    <property type="entry name" value="CHYMOTRYPSIN"/>
</dbReference>
<comment type="caution">
    <text evidence="5">The sequence shown here is derived from an EMBL/GenBank/DDBJ whole genome shotgun (WGS) entry which is preliminary data.</text>
</comment>
<dbReference type="InterPro" id="IPR050430">
    <property type="entry name" value="Peptidase_S1"/>
</dbReference>
<dbReference type="EC" id="3.4.21.-" evidence="5"/>
<organism evidence="5 6">
    <name type="scientific">Patulibacter brassicae</name>
    <dbReference type="NCBI Taxonomy" id="1705717"/>
    <lineage>
        <taxon>Bacteria</taxon>
        <taxon>Bacillati</taxon>
        <taxon>Actinomycetota</taxon>
        <taxon>Thermoleophilia</taxon>
        <taxon>Solirubrobacterales</taxon>
        <taxon>Patulibacteraceae</taxon>
        <taxon>Patulibacter</taxon>
    </lineage>
</organism>
<dbReference type="PROSITE" id="PS50240">
    <property type="entry name" value="TRYPSIN_DOM"/>
    <property type="match status" value="1"/>
</dbReference>
<proteinExistence type="inferred from homology"/>
<keyword evidence="6" id="KW-1185">Reference proteome</keyword>
<dbReference type="Pfam" id="PF00089">
    <property type="entry name" value="Trypsin"/>
    <property type="match status" value="1"/>
</dbReference>
<dbReference type="Proteomes" id="UP001277761">
    <property type="component" value="Unassembled WGS sequence"/>
</dbReference>
<comment type="similarity">
    <text evidence="1">Belongs to the peptidase S1 family.</text>
</comment>
<evidence type="ECO:0000256" key="1">
    <source>
        <dbReference type="ARBA" id="ARBA00007664"/>
    </source>
</evidence>
<evidence type="ECO:0000259" key="4">
    <source>
        <dbReference type="PROSITE" id="PS50240"/>
    </source>
</evidence>
<dbReference type="SUPFAM" id="SSF50494">
    <property type="entry name" value="Trypsin-like serine proteases"/>
    <property type="match status" value="1"/>
</dbReference>
<dbReference type="InterPro" id="IPR043504">
    <property type="entry name" value="Peptidase_S1_PA_chymotrypsin"/>
</dbReference>
<dbReference type="RefSeq" id="WP_319954328.1">
    <property type="nucleotide sequence ID" value="NZ_JAXAVX010000005.1"/>
</dbReference>
<keyword evidence="5" id="KW-0378">Hydrolase</keyword>
<evidence type="ECO:0000313" key="5">
    <source>
        <dbReference type="EMBL" id="MDX8152172.1"/>
    </source>
</evidence>
<dbReference type="PANTHER" id="PTHR24276:SF91">
    <property type="entry name" value="AT26814P-RELATED"/>
    <property type="match status" value="1"/>
</dbReference>
<dbReference type="Gene3D" id="2.40.10.10">
    <property type="entry name" value="Trypsin-like serine proteases"/>
    <property type="match status" value="1"/>
</dbReference>
<evidence type="ECO:0000256" key="3">
    <source>
        <dbReference type="SAM" id="SignalP"/>
    </source>
</evidence>
<feature type="signal peptide" evidence="3">
    <location>
        <begin position="1"/>
        <end position="23"/>
    </location>
</feature>
<dbReference type="InterPro" id="IPR018114">
    <property type="entry name" value="TRYPSIN_HIS"/>
</dbReference>
<evidence type="ECO:0000256" key="2">
    <source>
        <dbReference type="ARBA" id="ARBA00023157"/>
    </source>
</evidence>
<accession>A0ABU4VK14</accession>
<dbReference type="InterPro" id="IPR001314">
    <property type="entry name" value="Peptidase_S1A"/>
</dbReference>
<dbReference type="PROSITE" id="PS00134">
    <property type="entry name" value="TRYPSIN_HIS"/>
    <property type="match status" value="1"/>
</dbReference>
<sequence>MRRLVALPLALLACAVAAGPAAAAENRATPRIVNGTTIASTEAPWTVAIQIEQGSGVGSCSGTILDATHVLTAAHCVVDGSSVAPASGILLAAGTPDITTKAAQAQGRVVGVKTVRVHPGYRSSEIPDDVAVLTLEAPLDFSGPTIQPLPMVPTGTYVFSGTTTRVFGFGITATNRDDFGILRRLSTETVPASLCGTDAPGALLCTFRRGRAACSGDSGGTATAVVKGQRVLIGVTDIAASECSAGLNLYANVAAPEIRGFIDAAVQEQNVSADQLPVSPRGGTRVRINTTRPRVGRTVTCMRGSWSGSGSLSYRFQFQFTKSGRSTRATSLSRKKTYRLKSRDRGWKVGCVVRATNVGGSGAGVSATFRTVRSR</sequence>
<keyword evidence="2" id="KW-1015">Disulfide bond</keyword>
<dbReference type="GO" id="GO:0016787">
    <property type="term" value="F:hydrolase activity"/>
    <property type="evidence" value="ECO:0007669"/>
    <property type="project" value="UniProtKB-KW"/>
</dbReference>
<keyword evidence="3" id="KW-0732">Signal</keyword>
<dbReference type="PANTHER" id="PTHR24276">
    <property type="entry name" value="POLYSERASE-RELATED"/>
    <property type="match status" value="1"/>
</dbReference>
<gene>
    <name evidence="5" type="ORF">SK069_11245</name>
</gene>
<dbReference type="EMBL" id="JAXAVX010000005">
    <property type="protein sequence ID" value="MDX8152172.1"/>
    <property type="molecule type" value="Genomic_DNA"/>
</dbReference>
<dbReference type="SMART" id="SM00020">
    <property type="entry name" value="Tryp_SPc"/>
    <property type="match status" value="1"/>
</dbReference>
<dbReference type="Gene3D" id="2.60.40.2700">
    <property type="match status" value="1"/>
</dbReference>
<dbReference type="InterPro" id="IPR009003">
    <property type="entry name" value="Peptidase_S1_PA"/>
</dbReference>
<reference evidence="5 6" key="1">
    <citation type="submission" date="2023-11" db="EMBL/GenBank/DDBJ databases">
        <authorList>
            <person name="Xu M."/>
            <person name="Jiang T."/>
        </authorList>
    </citation>
    <scope>NUCLEOTIDE SEQUENCE [LARGE SCALE GENOMIC DNA]</scope>
    <source>
        <strain evidence="5 6">SD</strain>
    </source>
</reference>
<feature type="chain" id="PRO_5045292753" evidence="3">
    <location>
        <begin position="24"/>
        <end position="375"/>
    </location>
</feature>
<feature type="domain" description="Peptidase S1" evidence="4">
    <location>
        <begin position="32"/>
        <end position="267"/>
    </location>
</feature>
<protein>
    <submittedName>
        <fullName evidence="5">Trypsin-like serine protease</fullName>
        <ecNumber evidence="5">3.4.21.-</ecNumber>
    </submittedName>
</protein>